<dbReference type="InterPro" id="IPR051158">
    <property type="entry name" value="Metallophosphoesterase_sf"/>
</dbReference>
<keyword evidence="1" id="KW-0812">Transmembrane</keyword>
<gene>
    <name evidence="3" type="ORF">CJOHNSTONI_LOCUS9599</name>
</gene>
<feature type="transmembrane region" description="Helical" evidence="1">
    <location>
        <begin position="93"/>
        <end position="116"/>
    </location>
</feature>
<feature type="domain" description="Calcineurin-like phosphoesterase" evidence="2">
    <location>
        <begin position="245"/>
        <end position="412"/>
    </location>
</feature>
<evidence type="ECO:0000313" key="4">
    <source>
        <dbReference type="Proteomes" id="UP000746747"/>
    </source>
</evidence>
<keyword evidence="1" id="KW-1133">Transmembrane helix</keyword>
<dbReference type="InterPro" id="IPR029052">
    <property type="entry name" value="Metallo-depent_PP-like"/>
</dbReference>
<dbReference type="SUPFAM" id="SSF56300">
    <property type="entry name" value="Metallo-dependent phosphatases"/>
    <property type="match status" value="1"/>
</dbReference>
<dbReference type="PANTHER" id="PTHR31302:SF30">
    <property type="entry name" value="CALCINEURIN-LIKE PHOSPHOESTERASE DOMAIN-CONTAINING PROTEIN"/>
    <property type="match status" value="1"/>
</dbReference>
<dbReference type="InterPro" id="IPR004843">
    <property type="entry name" value="Calcineurin-like_PHP"/>
</dbReference>
<sequence length="471" mass="52999">MNLQVFRFPIITSSIISAASIVFLNIFGPAIFGVNDVNDYRKGNRARQLSTVKFELFTFPFSVFLYFRLIKLAKYVLTYNSNGVMTDHASKHLRLIASGTIFWLLLGHASLFLYFFPNLPRFFVILSFLSVGLWYHVVIPLAAFAVLTTLISGLKARVTVINDEFLYGLLVRSEATTMCHGFISKCLSKFSVLEVFCLNKNIQTAFTLLVAVFLCFFSYIFCDTLIIKNISLNVKDLPDSAKGVRFALISDIHAGATVFKEQVEEIVDQVNNQMVDAVFIVGDTVDAPRDSIESRVRPLRFLKPKTFYVSGNHEYYYGNASEWFDLFQQYGFEVLNNRHVLFRGICVAGVSDYSSGRSGLPGHLFQPVEALKGCPTNTTTIVLSHNPASAEKIAFNSAHKRVDLILSGHTHAGQFYTVAPIAYWMLPYYYGLYQISSGTQLFVTAGTLYQGAPMKMVWTSEIWIIELHVTS</sequence>
<accession>A0A8J2MCF8</accession>
<feature type="transmembrane region" description="Helical" evidence="1">
    <location>
        <begin position="202"/>
        <end position="222"/>
    </location>
</feature>
<reference evidence="3" key="1">
    <citation type="submission" date="2021-09" db="EMBL/GenBank/DDBJ databases">
        <authorList>
            <consortium name="Pathogen Informatics"/>
        </authorList>
    </citation>
    <scope>NUCLEOTIDE SEQUENCE</scope>
</reference>
<evidence type="ECO:0000313" key="3">
    <source>
        <dbReference type="EMBL" id="CAG9540048.1"/>
    </source>
</evidence>
<dbReference type="Proteomes" id="UP000746747">
    <property type="component" value="Unassembled WGS sequence"/>
</dbReference>
<dbReference type="OrthoDB" id="783096at2759"/>
<dbReference type="Pfam" id="PF00149">
    <property type="entry name" value="Metallophos"/>
    <property type="match status" value="1"/>
</dbReference>
<evidence type="ECO:0000259" key="2">
    <source>
        <dbReference type="Pfam" id="PF00149"/>
    </source>
</evidence>
<keyword evidence="4" id="KW-1185">Reference proteome</keyword>
<dbReference type="CDD" id="cd07385">
    <property type="entry name" value="MPP_YkuE_C"/>
    <property type="match status" value="1"/>
</dbReference>
<feature type="transmembrane region" description="Helical" evidence="1">
    <location>
        <begin position="123"/>
        <end position="147"/>
    </location>
</feature>
<dbReference type="GO" id="GO:0016787">
    <property type="term" value="F:hydrolase activity"/>
    <property type="evidence" value="ECO:0007669"/>
    <property type="project" value="InterPro"/>
</dbReference>
<name>A0A8J2MCF8_9BILA</name>
<dbReference type="PANTHER" id="PTHR31302">
    <property type="entry name" value="TRANSMEMBRANE PROTEIN WITH METALLOPHOSPHOESTERASE DOMAIN-RELATED"/>
    <property type="match status" value="1"/>
</dbReference>
<dbReference type="AlphaFoldDB" id="A0A8J2MCF8"/>
<proteinExistence type="predicted"/>
<evidence type="ECO:0000256" key="1">
    <source>
        <dbReference type="SAM" id="Phobius"/>
    </source>
</evidence>
<dbReference type="Gene3D" id="3.60.21.10">
    <property type="match status" value="1"/>
</dbReference>
<feature type="transmembrane region" description="Helical" evidence="1">
    <location>
        <begin position="6"/>
        <end position="34"/>
    </location>
</feature>
<dbReference type="EMBL" id="CAKAEH010001881">
    <property type="protein sequence ID" value="CAG9540048.1"/>
    <property type="molecule type" value="Genomic_DNA"/>
</dbReference>
<keyword evidence="1" id="KW-0472">Membrane</keyword>
<protein>
    <recommendedName>
        <fullName evidence="2">Calcineurin-like phosphoesterase domain-containing protein</fullName>
    </recommendedName>
</protein>
<organism evidence="3 4">
    <name type="scientific">Cercopithifilaria johnstoni</name>
    <dbReference type="NCBI Taxonomy" id="2874296"/>
    <lineage>
        <taxon>Eukaryota</taxon>
        <taxon>Metazoa</taxon>
        <taxon>Ecdysozoa</taxon>
        <taxon>Nematoda</taxon>
        <taxon>Chromadorea</taxon>
        <taxon>Rhabditida</taxon>
        <taxon>Spirurina</taxon>
        <taxon>Spiruromorpha</taxon>
        <taxon>Filarioidea</taxon>
        <taxon>Onchocercidae</taxon>
        <taxon>Cercopithifilaria</taxon>
    </lineage>
</organism>
<comment type="caution">
    <text evidence="3">The sequence shown here is derived from an EMBL/GenBank/DDBJ whole genome shotgun (WGS) entry which is preliminary data.</text>
</comment>